<name>A0A4Z0B8V9_9PSED</name>
<organism evidence="2 3">
    <name type="scientific">Pseudomonas nabeulensis</name>
    <dbReference type="NCBI Taxonomy" id="2293833"/>
    <lineage>
        <taxon>Bacteria</taxon>
        <taxon>Pseudomonadati</taxon>
        <taxon>Pseudomonadota</taxon>
        <taxon>Gammaproteobacteria</taxon>
        <taxon>Pseudomonadales</taxon>
        <taxon>Pseudomonadaceae</taxon>
        <taxon>Pseudomonas</taxon>
    </lineage>
</organism>
<feature type="signal peptide" evidence="1">
    <location>
        <begin position="1"/>
        <end position="26"/>
    </location>
</feature>
<dbReference type="RefSeq" id="WP_135307325.1">
    <property type="nucleotide sequence ID" value="NZ_QUZT01000005.1"/>
</dbReference>
<accession>A0A4Z0B8V9</accession>
<feature type="chain" id="PRO_5021403581" description="TonB-dependent receptor" evidence="1">
    <location>
        <begin position="27"/>
        <end position="92"/>
    </location>
</feature>
<sequence length="92" mass="9620">MFSYRYPARIIVISAAAATFSLPAIAQTSSPTDGTITELEAVTVTAPPLNKALEVNAGAFGAKDTMEIPISIQSYSAKTIAESSARTVQDVL</sequence>
<proteinExistence type="predicted"/>
<dbReference type="EMBL" id="QUZT01000005">
    <property type="protein sequence ID" value="TFY95171.1"/>
    <property type="molecule type" value="Genomic_DNA"/>
</dbReference>
<evidence type="ECO:0000313" key="3">
    <source>
        <dbReference type="Proteomes" id="UP000297734"/>
    </source>
</evidence>
<keyword evidence="3" id="KW-1185">Reference proteome</keyword>
<keyword evidence="1" id="KW-0732">Signal</keyword>
<protein>
    <recommendedName>
        <fullName evidence="4">TonB-dependent receptor</fullName>
    </recommendedName>
</protein>
<dbReference type="AlphaFoldDB" id="A0A4Z0B8V9"/>
<evidence type="ECO:0000256" key="1">
    <source>
        <dbReference type="SAM" id="SignalP"/>
    </source>
</evidence>
<evidence type="ECO:0000313" key="2">
    <source>
        <dbReference type="EMBL" id="TFY95171.1"/>
    </source>
</evidence>
<reference evidence="2 3" key="1">
    <citation type="journal article" date="2019" name="Syst. Appl. Microbiol.">
        <title>New species of pathogenic Pseudomonas isolated from citrus in Tunisia: Proposal of Pseudomonas kairouanensis sp. nov. and Pseudomonas nabeulensis sp. nov.</title>
        <authorList>
            <person name="Oueslati M."/>
            <person name="Mulet M."/>
            <person name="Gomila M."/>
            <person name="Berge O."/>
            <person name="Hajlaoui M.R."/>
            <person name="Lalucat J."/>
            <person name="Sadfi-Zouaoui N."/>
            <person name="Garcia-Valdes E."/>
        </authorList>
    </citation>
    <scope>NUCLEOTIDE SEQUENCE [LARGE SCALE GENOMIC DNA]</scope>
    <source>
        <strain evidence="2 3">E10B</strain>
    </source>
</reference>
<comment type="caution">
    <text evidence="2">The sequence shown here is derived from an EMBL/GenBank/DDBJ whole genome shotgun (WGS) entry which is preliminary data.</text>
</comment>
<dbReference type="Proteomes" id="UP000297734">
    <property type="component" value="Unassembled WGS sequence"/>
</dbReference>
<evidence type="ECO:0008006" key="4">
    <source>
        <dbReference type="Google" id="ProtNLM"/>
    </source>
</evidence>
<gene>
    <name evidence="2" type="ORF">DYL61_04250</name>
</gene>